<keyword evidence="3" id="KW-1185">Reference proteome</keyword>
<evidence type="ECO:0000313" key="2">
    <source>
        <dbReference type="EMBL" id="CAK0892482.1"/>
    </source>
</evidence>
<comment type="caution">
    <text evidence="2">The sequence shown here is derived from an EMBL/GenBank/DDBJ whole genome shotgun (WGS) entry which is preliminary data.</text>
</comment>
<proteinExistence type="predicted"/>
<dbReference type="EMBL" id="CAUYUJ010019616">
    <property type="protein sequence ID" value="CAK0892482.1"/>
    <property type="molecule type" value="Genomic_DNA"/>
</dbReference>
<evidence type="ECO:0000256" key="1">
    <source>
        <dbReference type="SAM" id="MobiDB-lite"/>
    </source>
</evidence>
<reference evidence="2" key="1">
    <citation type="submission" date="2023-10" db="EMBL/GenBank/DDBJ databases">
        <authorList>
            <person name="Chen Y."/>
            <person name="Shah S."/>
            <person name="Dougan E. K."/>
            <person name="Thang M."/>
            <person name="Chan C."/>
        </authorList>
    </citation>
    <scope>NUCLEOTIDE SEQUENCE [LARGE SCALE GENOMIC DNA]</scope>
</reference>
<feature type="compositionally biased region" description="Low complexity" evidence="1">
    <location>
        <begin position="166"/>
        <end position="178"/>
    </location>
</feature>
<sequence length="249" mass="26984">MRPLSCAMSILPSAQAEEFLCPGAPSLRPMFSTSHPLLGAINAMERSSELGQVKAMVSTLHNEMMSLRSLGRDDSAVKSQLTAAQQRLEQLKKCGGGDIDVVPFAELDAEVQELCTGSPSLEFAPDSTFVRQAGAEGHSIPAPSRGMQPVWCAGLQRVVGEWPQGAAAAGEEAAAAEEAAPEEERRRSSRGMCPRRSRPTRRSTRRWRRRTPRPSSPFSRPASWLRGTGPMTTRGCRPRLSRCAPAAKC</sequence>
<evidence type="ECO:0000313" key="3">
    <source>
        <dbReference type="Proteomes" id="UP001189429"/>
    </source>
</evidence>
<feature type="region of interest" description="Disordered" evidence="1">
    <location>
        <begin position="166"/>
        <end position="236"/>
    </location>
</feature>
<name>A0ABN9X4F6_9DINO</name>
<feature type="compositionally biased region" description="Basic residues" evidence="1">
    <location>
        <begin position="187"/>
        <end position="212"/>
    </location>
</feature>
<accession>A0ABN9X4F6</accession>
<protein>
    <submittedName>
        <fullName evidence="2">Uncharacterized protein</fullName>
    </submittedName>
</protein>
<gene>
    <name evidence="2" type="ORF">PCOR1329_LOCUS72132</name>
</gene>
<organism evidence="2 3">
    <name type="scientific">Prorocentrum cordatum</name>
    <dbReference type="NCBI Taxonomy" id="2364126"/>
    <lineage>
        <taxon>Eukaryota</taxon>
        <taxon>Sar</taxon>
        <taxon>Alveolata</taxon>
        <taxon>Dinophyceae</taxon>
        <taxon>Prorocentrales</taxon>
        <taxon>Prorocentraceae</taxon>
        <taxon>Prorocentrum</taxon>
    </lineage>
</organism>
<dbReference type="Proteomes" id="UP001189429">
    <property type="component" value="Unassembled WGS sequence"/>
</dbReference>